<sequence length="816" mass="91701">MKYMRILVGFGLVAMAYFLSWFISFEHIGYAPLFWLLVVSLGFKMLRMLHEWVHYVQVQEPIAPVPAQVRLRTVDVLTTACPGEPHDMIVRTLEAMQALNYPHTSYLCDEGDDPFLRRECERLGVVHVTRTEKSNAKAGNINNALRHATGEFCVVLDPDHVMAPDFLDQVMPFFEDEKVGFVQVVQAYGNQEESLVARGAAEQTYHFYGPLMMGMNAYGTVQAIGANCTFRRAALDTIGGHAAGLTEDMHTAMRLHAEGWQSVYVPKVLSRGLVPSSLGAFYAQQLKWSRGAFDLMFRVYPRLWGRFTWAQRLHYFTLPLYFFSGVVTLIDILVPVASLALVEFPWYVSLKAFAQHMLPLWGIALLIRCYAQQWLREPHERGLHLAGGFLRIGTWWVYTMGFVYAVFRVRVPYIPTPKEEGWLRNEWRMALPNIATALVLLAACKYGRMQSLTLYTNLMVGLCATLAIILLAASAMGQHEALRNFVRDMATWPFRPLVLGFNRLYDGLVRATAWRLRRAAVGLVTGVGTVGAIVQLLIHLGVIAPVPHLDWAESGGLAVHVGVEAAGLEPPATAGVAPGQEKYQGKDIATFVLDAAPVPLLPLEALQRLPPTQVPLITWPVAGPAHSIVYWQRVARRFKQSTQRTVMLRPLFAANSAKEYRQQWRAMIRGFRAEEVSNVVWMWTPPRREGLARYCPGAPYFDWMVADHPEQEAGQGYEALRLQSAKQLELHQKPVLLLTALPPTRLDPTILARRVARRYPEIKAVVYDTDADAIGKTTLLRGQNLSPAPRLKVSTATHSLTRLPTKKAREFSPIKG</sequence>
<dbReference type="Pfam" id="PF13641">
    <property type="entry name" value="Glyco_tranf_2_3"/>
    <property type="match status" value="1"/>
</dbReference>
<evidence type="ECO:0000256" key="2">
    <source>
        <dbReference type="ARBA" id="ARBA00022676"/>
    </source>
</evidence>
<dbReference type="PANTHER" id="PTHR43867:SF2">
    <property type="entry name" value="CELLULOSE SYNTHASE CATALYTIC SUBUNIT A [UDP-FORMING]"/>
    <property type="match status" value="1"/>
</dbReference>
<evidence type="ECO:0008006" key="10">
    <source>
        <dbReference type="Google" id="ProtNLM"/>
    </source>
</evidence>
<dbReference type="SUPFAM" id="SSF51445">
    <property type="entry name" value="(Trans)glycosidases"/>
    <property type="match status" value="1"/>
</dbReference>
<feature type="transmembrane region" description="Helical" evidence="7">
    <location>
        <begin position="7"/>
        <end position="23"/>
    </location>
</feature>
<keyword evidence="6 7" id="KW-0472">Membrane</keyword>
<dbReference type="InterPro" id="IPR017853">
    <property type="entry name" value="GH"/>
</dbReference>
<dbReference type="GO" id="GO:0016758">
    <property type="term" value="F:hexosyltransferase activity"/>
    <property type="evidence" value="ECO:0007669"/>
    <property type="project" value="TreeGrafter"/>
</dbReference>
<evidence type="ECO:0000256" key="1">
    <source>
        <dbReference type="ARBA" id="ARBA00004141"/>
    </source>
</evidence>
<feature type="transmembrane region" description="Helical" evidence="7">
    <location>
        <begin position="320"/>
        <end position="341"/>
    </location>
</feature>
<evidence type="ECO:0000256" key="3">
    <source>
        <dbReference type="ARBA" id="ARBA00022679"/>
    </source>
</evidence>
<feature type="transmembrane region" description="Helical" evidence="7">
    <location>
        <begin position="29"/>
        <end position="46"/>
    </location>
</feature>
<proteinExistence type="predicted"/>
<feature type="transmembrane region" description="Helical" evidence="7">
    <location>
        <begin position="458"/>
        <end position="477"/>
    </location>
</feature>
<dbReference type="PANTHER" id="PTHR43867">
    <property type="entry name" value="CELLULOSE SYNTHASE CATALYTIC SUBUNIT A [UDP-FORMING]"/>
    <property type="match status" value="1"/>
</dbReference>
<evidence type="ECO:0000256" key="5">
    <source>
        <dbReference type="ARBA" id="ARBA00022989"/>
    </source>
</evidence>
<evidence type="ECO:0000256" key="4">
    <source>
        <dbReference type="ARBA" id="ARBA00022692"/>
    </source>
</evidence>
<dbReference type="InterPro" id="IPR050321">
    <property type="entry name" value="Glycosyltr_2/OpgH_subfam"/>
</dbReference>
<dbReference type="STRING" id="1411621.AUC43_13775"/>
<comment type="subcellular location">
    <subcellularLocation>
        <location evidence="1">Membrane</location>
        <topology evidence="1">Multi-pass membrane protein</topology>
    </subcellularLocation>
</comment>
<dbReference type="EMBL" id="CP013909">
    <property type="protein sequence ID" value="ALW86065.1"/>
    <property type="molecule type" value="Genomic_DNA"/>
</dbReference>
<reference evidence="8 9" key="1">
    <citation type="submission" date="2015-12" db="EMBL/GenBank/DDBJ databases">
        <authorList>
            <person name="Shamseldin A."/>
            <person name="Moawad H."/>
            <person name="Abd El-Rahim W.M."/>
            <person name="Sadowsky M.J."/>
        </authorList>
    </citation>
    <scope>NUCLEOTIDE SEQUENCE [LARGE SCALE GENOMIC DNA]</scope>
    <source>
        <strain evidence="8 9">DG5B</strain>
    </source>
</reference>
<keyword evidence="3" id="KW-0808">Transferase</keyword>
<evidence type="ECO:0000256" key="6">
    <source>
        <dbReference type="ARBA" id="ARBA00023136"/>
    </source>
</evidence>
<dbReference type="GO" id="GO:0005886">
    <property type="term" value="C:plasma membrane"/>
    <property type="evidence" value="ECO:0007669"/>
    <property type="project" value="TreeGrafter"/>
</dbReference>
<name>A0A0U4C0M2_9BACT</name>
<dbReference type="KEGG" id="hyg:AUC43_13775"/>
<accession>A0A0U4C0M2</accession>
<dbReference type="Proteomes" id="UP000059542">
    <property type="component" value="Chromosome"/>
</dbReference>
<gene>
    <name evidence="8" type="ORF">AUC43_13775</name>
</gene>
<feature type="transmembrane region" description="Helical" evidence="7">
    <location>
        <begin position="353"/>
        <end position="371"/>
    </location>
</feature>
<evidence type="ECO:0000313" key="8">
    <source>
        <dbReference type="EMBL" id="ALW86065.1"/>
    </source>
</evidence>
<evidence type="ECO:0000313" key="9">
    <source>
        <dbReference type="Proteomes" id="UP000059542"/>
    </source>
</evidence>
<keyword evidence="2" id="KW-0328">Glycosyltransferase</keyword>
<dbReference type="Gene3D" id="3.20.20.80">
    <property type="entry name" value="Glycosidases"/>
    <property type="match status" value="1"/>
</dbReference>
<dbReference type="SUPFAM" id="SSF53448">
    <property type="entry name" value="Nucleotide-diphospho-sugar transferases"/>
    <property type="match status" value="1"/>
</dbReference>
<dbReference type="CDD" id="cd06421">
    <property type="entry name" value="CESA_CelA_like"/>
    <property type="match status" value="1"/>
</dbReference>
<dbReference type="Gene3D" id="3.90.550.10">
    <property type="entry name" value="Spore Coat Polysaccharide Biosynthesis Protein SpsA, Chain A"/>
    <property type="match status" value="1"/>
</dbReference>
<dbReference type="InterPro" id="IPR029044">
    <property type="entry name" value="Nucleotide-diphossugar_trans"/>
</dbReference>
<feature type="transmembrane region" description="Helical" evidence="7">
    <location>
        <begin position="383"/>
        <end position="407"/>
    </location>
</feature>
<evidence type="ECO:0000256" key="7">
    <source>
        <dbReference type="SAM" id="Phobius"/>
    </source>
</evidence>
<keyword evidence="9" id="KW-1185">Reference proteome</keyword>
<dbReference type="AlphaFoldDB" id="A0A0U4C0M2"/>
<protein>
    <recommendedName>
        <fullName evidence="10">Glycosyltransferase 2-like domain-containing protein</fullName>
    </recommendedName>
</protein>
<keyword evidence="5 7" id="KW-1133">Transmembrane helix</keyword>
<keyword evidence="4 7" id="KW-0812">Transmembrane</keyword>
<organism evidence="8 9">
    <name type="scientific">Hymenobacter sedentarius</name>
    <dbReference type="NCBI Taxonomy" id="1411621"/>
    <lineage>
        <taxon>Bacteria</taxon>
        <taxon>Pseudomonadati</taxon>
        <taxon>Bacteroidota</taxon>
        <taxon>Cytophagia</taxon>
        <taxon>Cytophagales</taxon>
        <taxon>Hymenobacteraceae</taxon>
        <taxon>Hymenobacter</taxon>
    </lineage>
</organism>